<organism evidence="2 3">
    <name type="scientific">Periplaneta americana</name>
    <name type="common">American cockroach</name>
    <name type="synonym">Blatta americana</name>
    <dbReference type="NCBI Taxonomy" id="6978"/>
    <lineage>
        <taxon>Eukaryota</taxon>
        <taxon>Metazoa</taxon>
        <taxon>Ecdysozoa</taxon>
        <taxon>Arthropoda</taxon>
        <taxon>Hexapoda</taxon>
        <taxon>Insecta</taxon>
        <taxon>Pterygota</taxon>
        <taxon>Neoptera</taxon>
        <taxon>Polyneoptera</taxon>
        <taxon>Dictyoptera</taxon>
        <taxon>Blattodea</taxon>
        <taxon>Blattoidea</taxon>
        <taxon>Blattidae</taxon>
        <taxon>Blattinae</taxon>
        <taxon>Periplaneta</taxon>
    </lineage>
</organism>
<feature type="compositionally biased region" description="Basic and acidic residues" evidence="1">
    <location>
        <begin position="250"/>
        <end position="260"/>
    </location>
</feature>
<proteinExistence type="predicted"/>
<dbReference type="EMBL" id="JAJSOF020000015">
    <property type="protein sequence ID" value="KAJ4441207.1"/>
    <property type="molecule type" value="Genomic_DNA"/>
</dbReference>
<feature type="region of interest" description="Disordered" evidence="1">
    <location>
        <begin position="215"/>
        <end position="260"/>
    </location>
</feature>
<reference evidence="2 3" key="1">
    <citation type="journal article" date="2022" name="Allergy">
        <title>Genome assembly and annotation of Periplaneta americana reveal a comprehensive cockroach allergen profile.</title>
        <authorList>
            <person name="Wang L."/>
            <person name="Xiong Q."/>
            <person name="Saelim N."/>
            <person name="Wang L."/>
            <person name="Nong W."/>
            <person name="Wan A.T."/>
            <person name="Shi M."/>
            <person name="Liu X."/>
            <person name="Cao Q."/>
            <person name="Hui J.H.L."/>
            <person name="Sookrung N."/>
            <person name="Leung T.F."/>
            <person name="Tungtrongchitr A."/>
            <person name="Tsui S.K.W."/>
        </authorList>
    </citation>
    <scope>NUCLEOTIDE SEQUENCE [LARGE SCALE GENOMIC DNA]</scope>
    <source>
        <strain evidence="2">PWHHKU_190912</strain>
    </source>
</reference>
<name>A0ABQ8T3X9_PERAM</name>
<evidence type="ECO:0000256" key="1">
    <source>
        <dbReference type="SAM" id="MobiDB-lite"/>
    </source>
</evidence>
<accession>A0ABQ8T3X9</accession>
<protein>
    <submittedName>
        <fullName evidence="2">Uncharacterized protein</fullName>
    </submittedName>
</protein>
<comment type="caution">
    <text evidence="2">The sequence shown here is derived from an EMBL/GenBank/DDBJ whole genome shotgun (WGS) entry which is preliminary data.</text>
</comment>
<evidence type="ECO:0000313" key="3">
    <source>
        <dbReference type="Proteomes" id="UP001148838"/>
    </source>
</evidence>
<gene>
    <name evidence="2" type="ORF">ANN_11058</name>
</gene>
<dbReference type="Proteomes" id="UP001148838">
    <property type="component" value="Unassembled WGS sequence"/>
</dbReference>
<evidence type="ECO:0000313" key="2">
    <source>
        <dbReference type="EMBL" id="KAJ4441207.1"/>
    </source>
</evidence>
<keyword evidence="3" id="KW-1185">Reference proteome</keyword>
<sequence>MSMRILLYQFCSLNLETYFRTRVLVGEQYRYDAYLCVNEFLNCTKFLDEIFFEFLTVEDIMLSSRSTIQTVDTIHERIDTIQQSVEKDMERDYVIEINVPQTSWDNSKELTGKLIPTKSNWLFNDAVSTTRLFSVDEIGDSEMVFGEMRLRIRRRLPGIHLTVGKTSDKTQSALRLLIPRFFNLLITVYEEPGKLDAALISLAVRKGSCRIASNKRASSSNEEIRERPGIGRFSTSPDFGNDEPTSRLYFQEHRPNGQQI</sequence>